<feature type="non-terminal residue" evidence="3">
    <location>
        <position position="1"/>
    </location>
</feature>
<protein>
    <recommendedName>
        <fullName evidence="1">Protein MAK10 homolog</fullName>
    </recommendedName>
</protein>
<dbReference type="AlphaFoldDB" id="A0A7R8WVI3"/>
<dbReference type="InterPro" id="IPR007244">
    <property type="entry name" value="Naa35_N"/>
</dbReference>
<accession>A0A7R8WVI3</accession>
<dbReference type="EMBL" id="OB674379">
    <property type="protein sequence ID" value="CAD7235727.1"/>
    <property type="molecule type" value="Genomic_DNA"/>
</dbReference>
<dbReference type="PANTHER" id="PTHR21373">
    <property type="entry name" value="GLUCOSE REPRESSIBLE PROTEIN MAK10"/>
    <property type="match status" value="1"/>
</dbReference>
<reference evidence="3" key="1">
    <citation type="submission" date="2020-11" db="EMBL/GenBank/DDBJ databases">
        <authorList>
            <person name="Tran Van P."/>
        </authorList>
    </citation>
    <scope>NUCLEOTIDE SEQUENCE</scope>
</reference>
<dbReference type="InterPro" id="IPR057982">
    <property type="entry name" value="TPR_NAA35"/>
</dbReference>
<dbReference type="GO" id="GO:0031417">
    <property type="term" value="C:NatC complex"/>
    <property type="evidence" value="ECO:0007669"/>
    <property type="project" value="InterPro"/>
</dbReference>
<dbReference type="OrthoDB" id="269405at2759"/>
<evidence type="ECO:0000259" key="2">
    <source>
        <dbReference type="Pfam" id="PF25789"/>
    </source>
</evidence>
<sequence length="269" mass="30230">MHAQFGEEVREEKESAQASCPPWVDPFVNQHLLPPTFPRVTVIPGRVETWDRLVELVKSLHKALGVIDCNGFDDSLDFLADFSASKPCVLSRAFVVSAFIVCAMKVSALEEATKKFLNCSKLSTTNSEQKAAFFEQANHVFAEVVHGFSFNRARLREKLPIIFEEMAQLQESAEKLDRVIQASNGSGSSGQDKSSSCNAGTVTTWVLHHTLQLMALYVLLGFELNLYCPREYRNIFWYLEEFLYKWTVSCLITRSEGEGEGLDGFNGEI</sequence>
<gene>
    <name evidence="3" type="ORF">CTOB1V02_LOCUS13542</name>
</gene>
<dbReference type="Pfam" id="PF25789">
    <property type="entry name" value="TPR_NAA35"/>
    <property type="match status" value="1"/>
</dbReference>
<evidence type="ECO:0000256" key="1">
    <source>
        <dbReference type="ARBA" id="ARBA00030494"/>
    </source>
</evidence>
<organism evidence="3">
    <name type="scientific">Cyprideis torosa</name>
    <dbReference type="NCBI Taxonomy" id="163714"/>
    <lineage>
        <taxon>Eukaryota</taxon>
        <taxon>Metazoa</taxon>
        <taxon>Ecdysozoa</taxon>
        <taxon>Arthropoda</taxon>
        <taxon>Crustacea</taxon>
        <taxon>Oligostraca</taxon>
        <taxon>Ostracoda</taxon>
        <taxon>Podocopa</taxon>
        <taxon>Podocopida</taxon>
        <taxon>Cytherocopina</taxon>
        <taxon>Cytheroidea</taxon>
        <taxon>Cytherideidae</taxon>
        <taxon>Cyprideis</taxon>
    </lineage>
</organism>
<name>A0A7R8WVI3_9CRUS</name>
<evidence type="ECO:0000313" key="3">
    <source>
        <dbReference type="EMBL" id="CAD7235727.1"/>
    </source>
</evidence>
<dbReference type="PANTHER" id="PTHR21373:SF0">
    <property type="entry name" value="N-ALPHA-ACETYLTRANSFERASE 35, NATC AUXILIARY SUBUNIT"/>
    <property type="match status" value="1"/>
</dbReference>
<proteinExistence type="predicted"/>
<feature type="domain" description="NAA35-like TPR repeats" evidence="2">
    <location>
        <begin position="64"/>
        <end position="254"/>
    </location>
</feature>